<evidence type="ECO:0000256" key="5">
    <source>
        <dbReference type="ARBA" id="ARBA00022496"/>
    </source>
</evidence>
<keyword evidence="6" id="KW-0997">Cell inner membrane</keyword>
<evidence type="ECO:0000259" key="18">
    <source>
        <dbReference type="PROSITE" id="PS51711"/>
    </source>
</evidence>
<dbReference type="GO" id="GO:0005886">
    <property type="term" value="C:plasma membrane"/>
    <property type="evidence" value="ECO:0007669"/>
    <property type="project" value="UniProtKB-SubCell"/>
</dbReference>
<evidence type="ECO:0000256" key="4">
    <source>
        <dbReference type="ARBA" id="ARBA00022475"/>
    </source>
</evidence>
<dbReference type="Pfam" id="PF17910">
    <property type="entry name" value="FeoB_Cyto"/>
    <property type="match status" value="1"/>
</dbReference>
<keyword evidence="5 17" id="KW-0410">Iron transport</keyword>
<evidence type="ECO:0000256" key="3">
    <source>
        <dbReference type="ARBA" id="ARBA00022448"/>
    </source>
</evidence>
<dbReference type="PANTHER" id="PTHR43185:SF1">
    <property type="entry name" value="FE(2+) TRANSPORTER FEOB"/>
    <property type="match status" value="1"/>
</dbReference>
<dbReference type="Gene3D" id="3.40.50.300">
    <property type="entry name" value="P-loop containing nucleotide triphosphate hydrolases"/>
    <property type="match status" value="1"/>
</dbReference>
<keyword evidence="9 17" id="KW-1133">Transmembrane helix</keyword>
<protein>
    <recommendedName>
        <fullName evidence="14 17">Ferrous iron transport protein B</fullName>
    </recommendedName>
</protein>
<dbReference type="InterPro" id="IPR038157">
    <property type="entry name" value="FeoA_core_dom"/>
</dbReference>
<dbReference type="Proteomes" id="UP000241048">
    <property type="component" value="Unassembled WGS sequence"/>
</dbReference>
<dbReference type="InterPro" id="IPR007167">
    <property type="entry name" value="Fe-transptr_FeoA-like"/>
</dbReference>
<evidence type="ECO:0000256" key="15">
    <source>
        <dbReference type="PIRSR" id="PIRSR603373-1"/>
    </source>
</evidence>
<dbReference type="Gene3D" id="1.10.287.1770">
    <property type="match status" value="1"/>
</dbReference>
<keyword evidence="12 15" id="KW-0342">GTP-binding</keyword>
<feature type="binding site" evidence="16">
    <location>
        <position position="141"/>
    </location>
    <ligand>
        <name>Mg(2+)</name>
        <dbReference type="ChEBI" id="CHEBI:18420"/>
        <label>2</label>
    </ligand>
</feature>
<dbReference type="SUPFAM" id="SSF52540">
    <property type="entry name" value="P-loop containing nucleoside triphosphate hydrolases"/>
    <property type="match status" value="1"/>
</dbReference>
<evidence type="ECO:0000256" key="14">
    <source>
        <dbReference type="NCBIfam" id="TIGR00437"/>
    </source>
</evidence>
<name>A0A2T3FPA7_9CLOT</name>
<feature type="binding site" evidence="16">
    <location>
        <position position="138"/>
    </location>
    <ligand>
        <name>Mg(2+)</name>
        <dbReference type="ChEBI" id="CHEBI:18420"/>
        <label>2</label>
    </ligand>
</feature>
<dbReference type="GO" id="GO:0015093">
    <property type="term" value="F:ferrous iron transmembrane transporter activity"/>
    <property type="evidence" value="ECO:0007669"/>
    <property type="project" value="UniProtKB-UniRule"/>
</dbReference>
<evidence type="ECO:0000256" key="8">
    <source>
        <dbReference type="ARBA" id="ARBA00022741"/>
    </source>
</evidence>
<feature type="transmembrane region" description="Helical" evidence="17">
    <location>
        <begin position="637"/>
        <end position="656"/>
    </location>
</feature>
<dbReference type="CDD" id="cd01879">
    <property type="entry name" value="FeoB"/>
    <property type="match status" value="1"/>
</dbReference>
<keyword evidence="3 17" id="KW-0813">Transport</keyword>
<dbReference type="Pfam" id="PF07664">
    <property type="entry name" value="FeoB_C"/>
    <property type="match status" value="1"/>
</dbReference>
<feature type="transmembrane region" description="Helical" evidence="17">
    <location>
        <begin position="513"/>
        <end position="536"/>
    </location>
</feature>
<dbReference type="EMBL" id="PYLO01000003">
    <property type="protein sequence ID" value="PST37071.1"/>
    <property type="molecule type" value="Genomic_DNA"/>
</dbReference>
<dbReference type="InterPro" id="IPR011642">
    <property type="entry name" value="Gate_dom"/>
</dbReference>
<evidence type="ECO:0000313" key="19">
    <source>
        <dbReference type="EMBL" id="PST37071.1"/>
    </source>
</evidence>
<evidence type="ECO:0000256" key="9">
    <source>
        <dbReference type="ARBA" id="ARBA00022989"/>
    </source>
</evidence>
<sequence length="786" mass="86233">MTLKDLPIGKTATVRAVGGEGALRHHFLDMGLIPTASVTMVKYAPMGDPVEVRIHSYELTLRLADAEKIEIENVREAGTEAADKKEHGIPMARAIDHPGLGEGGKYHTKAEEHPLPDGTVLTFALAGNQNCGKTTLFNQLTGSNQHVGNFPGVTVDRKDGTIRGHENTKVTDLPGIYSLSPYSNEELVTRQFILQEHPKGIINIVDATNIERNLYLTMQLLELDIPMVLALNMMDEVRQNGGSVRVNELEEELGIPVIPISAAKNEGIGELIDHALHVTHFQEKPGRQDFCDADYHGGAVHRCLHGIMHLIEDHAQNAGIPVRFAASKLAEGDEEIEARLNLDTNEKETLEHIICQMEKERGLDRAAAIADMRFGFIEKVCRQTVVKPRESREHQRSVKIDRLLTGTYTAIPAFIAIMGLVFWLTFNVIGAVLSDGLELVIGWLTERADAALTAAGINPVLHSLLIDGVCNGVGSVLSFLPIIVTLFFFLSLLEDSGYMARVAFVMDKLLRKIGLSGRSIVPMLIGFGCTVPGVMASRTLSSERDRKMTILLTPFMSCSAKISIYAFFTAVFFPHHGAIVMIALYLLGILMGILMAMLLKTTLFKGEAVPFVMELPNYRMPGARNVAQLLWEKARDFLQKAFTVIFVATILIWFLQTFDLHLNVVSNSQQSLLAVISGVIAPLFAPMGLGDWRVCTALLTGFMAKESVVSTLSVLFGTTQSLRDILTPLSAVSLLVFCLLYTPCVAAISSVRRELGGKWACFVVVAQCVIAWIVAYAVYLLLGMVM</sequence>
<dbReference type="PANTHER" id="PTHR43185">
    <property type="entry name" value="FERROUS IRON TRANSPORT PROTEIN B"/>
    <property type="match status" value="1"/>
</dbReference>
<feature type="binding site" evidence="16">
    <location>
        <position position="142"/>
    </location>
    <ligand>
        <name>Mg(2+)</name>
        <dbReference type="ChEBI" id="CHEBI:18420"/>
        <label>2</label>
    </ligand>
</feature>
<dbReference type="InterPro" id="IPR003373">
    <property type="entry name" value="Fe2_transport_prot-B"/>
</dbReference>
<dbReference type="SMART" id="SM00899">
    <property type="entry name" value="FeoA"/>
    <property type="match status" value="1"/>
</dbReference>
<comment type="function">
    <text evidence="1 17">Probable transporter of a GTP-driven Fe(2+) uptake system.</text>
</comment>
<feature type="binding site" evidence="15">
    <location>
        <begin position="172"/>
        <end position="175"/>
    </location>
    <ligand>
        <name>GTP</name>
        <dbReference type="ChEBI" id="CHEBI:37565"/>
        <label>1</label>
    </ligand>
</feature>
<evidence type="ECO:0000256" key="1">
    <source>
        <dbReference type="ARBA" id="ARBA00003926"/>
    </source>
</evidence>
<dbReference type="FunFam" id="3.40.50.300:FF:000426">
    <property type="entry name" value="Ferrous iron transport protein B"/>
    <property type="match status" value="1"/>
</dbReference>
<gene>
    <name evidence="19" type="primary">feoB</name>
    <name evidence="19" type="ORF">C7U56_11075</name>
</gene>
<feature type="transmembrane region" description="Helical" evidence="17">
    <location>
        <begin position="472"/>
        <end position="493"/>
    </location>
</feature>
<evidence type="ECO:0000256" key="6">
    <source>
        <dbReference type="ARBA" id="ARBA00022519"/>
    </source>
</evidence>
<evidence type="ECO:0000256" key="10">
    <source>
        <dbReference type="ARBA" id="ARBA00023004"/>
    </source>
</evidence>
<keyword evidence="8 15" id="KW-0547">Nucleotide-binding</keyword>
<dbReference type="InterPro" id="IPR027417">
    <property type="entry name" value="P-loop_NTPase"/>
</dbReference>
<dbReference type="InterPro" id="IPR050860">
    <property type="entry name" value="FeoB_GTPase"/>
</dbReference>
<dbReference type="Pfam" id="PF07670">
    <property type="entry name" value="Gate"/>
    <property type="match status" value="2"/>
</dbReference>
<dbReference type="Pfam" id="PF02421">
    <property type="entry name" value="FeoB_N"/>
    <property type="match status" value="1"/>
</dbReference>
<feature type="transmembrane region" description="Helical" evidence="17">
    <location>
        <begin position="668"/>
        <end position="685"/>
    </location>
</feature>
<feature type="binding site" evidence="15">
    <location>
        <begin position="261"/>
        <end position="263"/>
    </location>
    <ligand>
        <name>GTP</name>
        <dbReference type="ChEBI" id="CHEBI:37565"/>
        <label>1</label>
    </ligand>
</feature>
<dbReference type="InterPro" id="IPR030389">
    <property type="entry name" value="G_FEOB_dom"/>
</dbReference>
<dbReference type="Gene3D" id="2.30.30.90">
    <property type="match status" value="1"/>
</dbReference>
<keyword evidence="16" id="KW-0460">Magnesium</keyword>
<accession>A0A2T3FPA7</accession>
<keyword evidence="11" id="KW-0406">Ion transport</keyword>
<evidence type="ECO:0000256" key="16">
    <source>
        <dbReference type="PIRSR" id="PIRSR603373-2"/>
    </source>
</evidence>
<dbReference type="InterPro" id="IPR041069">
    <property type="entry name" value="FeoB_Cyto"/>
</dbReference>
<keyword evidence="4" id="KW-1003">Cell membrane</keyword>
<organism evidence="19 20">
    <name type="scientific">Clostridium fessum</name>
    <dbReference type="NCBI Taxonomy" id="2126740"/>
    <lineage>
        <taxon>Bacteria</taxon>
        <taxon>Bacillati</taxon>
        <taxon>Bacillota</taxon>
        <taxon>Clostridia</taxon>
        <taxon>Eubacteriales</taxon>
        <taxon>Clostridiaceae</taxon>
        <taxon>Clostridium</taxon>
    </lineage>
</organism>
<keyword evidence="13 17" id="KW-0472">Membrane</keyword>
<dbReference type="RefSeq" id="WP_107001256.1">
    <property type="nucleotide sequence ID" value="NZ_JAQDZI010000010.1"/>
</dbReference>
<dbReference type="NCBIfam" id="TIGR00437">
    <property type="entry name" value="feoB"/>
    <property type="match status" value="1"/>
</dbReference>
<evidence type="ECO:0000256" key="2">
    <source>
        <dbReference type="ARBA" id="ARBA00004429"/>
    </source>
</evidence>
<proteinExistence type="inferred from homology"/>
<keyword evidence="20" id="KW-1185">Reference proteome</keyword>
<dbReference type="GO" id="GO:0005525">
    <property type="term" value="F:GTP binding"/>
    <property type="evidence" value="ECO:0007669"/>
    <property type="project" value="UniProtKB-KW"/>
</dbReference>
<evidence type="ECO:0000313" key="20">
    <source>
        <dbReference type="Proteomes" id="UP000241048"/>
    </source>
</evidence>
<feature type="binding site" evidence="15">
    <location>
        <begin position="127"/>
        <end position="134"/>
    </location>
    <ligand>
        <name>GTP</name>
        <dbReference type="ChEBI" id="CHEBI:37565"/>
        <label>1</label>
    </ligand>
</feature>
<feature type="transmembrane region" description="Helical" evidence="17">
    <location>
        <begin position="760"/>
        <end position="782"/>
    </location>
</feature>
<dbReference type="AlphaFoldDB" id="A0A2T3FPA7"/>
<feature type="domain" description="FeoB-type G" evidence="18">
    <location>
        <begin position="120"/>
        <end position="281"/>
    </location>
</feature>
<dbReference type="InterPro" id="IPR011640">
    <property type="entry name" value="Fe2_transport_prot_B_C"/>
</dbReference>
<evidence type="ECO:0000256" key="11">
    <source>
        <dbReference type="ARBA" id="ARBA00023065"/>
    </source>
</evidence>
<feature type="transmembrane region" description="Helical" evidence="17">
    <location>
        <begin position="579"/>
        <end position="599"/>
    </location>
</feature>
<feature type="binding site" evidence="15">
    <location>
        <begin position="152"/>
        <end position="156"/>
    </location>
    <ligand>
        <name>GTP</name>
        <dbReference type="ChEBI" id="CHEBI:37565"/>
        <label>1</label>
    </ligand>
</feature>
<evidence type="ECO:0000256" key="13">
    <source>
        <dbReference type="ARBA" id="ARBA00023136"/>
    </source>
</evidence>
<reference evidence="19 20" key="1">
    <citation type="submission" date="2018-03" db="EMBL/GenBank/DDBJ databases">
        <title>Lachnoclostridium SNUG30386 gen.nov., sp.nov., isolated from human faeces.</title>
        <authorList>
            <person name="Seo B."/>
            <person name="Jeon K."/>
            <person name="Ko G."/>
        </authorList>
    </citation>
    <scope>NUCLEOTIDE SEQUENCE [LARGE SCALE GENOMIC DNA]</scope>
    <source>
        <strain evidence="19 20">SNUG30386</strain>
    </source>
</reference>
<keyword evidence="16" id="KW-0479">Metal-binding</keyword>
<comment type="similarity">
    <text evidence="17">Belongs to the TRAFAC class TrmE-Era-EngA-EngB-Septin-like GTPase superfamily. FeoB GTPase (TC 9.A.8) family.</text>
</comment>
<evidence type="ECO:0000256" key="12">
    <source>
        <dbReference type="ARBA" id="ARBA00023134"/>
    </source>
</evidence>
<keyword evidence="10 17" id="KW-0408">Iron</keyword>
<keyword evidence="7 17" id="KW-0812">Transmembrane</keyword>
<dbReference type="GO" id="GO:0046914">
    <property type="term" value="F:transition metal ion binding"/>
    <property type="evidence" value="ECO:0007669"/>
    <property type="project" value="InterPro"/>
</dbReference>
<feature type="transmembrane region" description="Helical" evidence="17">
    <location>
        <begin position="725"/>
        <end position="748"/>
    </location>
</feature>
<dbReference type="InterPro" id="IPR008988">
    <property type="entry name" value="Transcriptional_repressor_C"/>
</dbReference>
<evidence type="ECO:0000256" key="7">
    <source>
        <dbReference type="ARBA" id="ARBA00022692"/>
    </source>
</evidence>
<feature type="transmembrane region" description="Helical" evidence="17">
    <location>
        <begin position="410"/>
        <end position="433"/>
    </location>
</feature>
<dbReference type="SUPFAM" id="SSF50037">
    <property type="entry name" value="C-terminal domain of transcriptional repressors"/>
    <property type="match status" value="1"/>
</dbReference>
<dbReference type="PROSITE" id="PS51711">
    <property type="entry name" value="G_FEOB"/>
    <property type="match status" value="1"/>
</dbReference>
<feature type="binding site" evidence="15">
    <location>
        <begin position="232"/>
        <end position="235"/>
    </location>
    <ligand>
        <name>GTP</name>
        <dbReference type="ChEBI" id="CHEBI:37565"/>
        <label>1</label>
    </ligand>
</feature>
<feature type="transmembrane region" description="Helical" evidence="17">
    <location>
        <begin position="548"/>
        <end position="573"/>
    </location>
</feature>
<comment type="subcellular location">
    <subcellularLocation>
        <location evidence="2">Cell inner membrane</location>
        <topology evidence="2">Multi-pass membrane protein</topology>
    </subcellularLocation>
    <subcellularLocation>
        <location evidence="17">Cell membrane</location>
        <topology evidence="17">Multi-pass membrane protein</topology>
    </subcellularLocation>
</comment>
<comment type="caution">
    <text evidence="19">The sequence shown here is derived from an EMBL/GenBank/DDBJ whole genome shotgun (WGS) entry which is preliminary data.</text>
</comment>
<dbReference type="Pfam" id="PF04023">
    <property type="entry name" value="FeoA"/>
    <property type="match status" value="1"/>
</dbReference>
<evidence type="ECO:0000256" key="17">
    <source>
        <dbReference type="RuleBase" id="RU362098"/>
    </source>
</evidence>